<name>A0A8J5IQ16_9STRA</name>
<keyword evidence="3" id="KW-1185">Reference proteome</keyword>
<evidence type="ECO:0000256" key="1">
    <source>
        <dbReference type="SAM" id="Phobius"/>
    </source>
</evidence>
<accession>A0A8J5IQ16</accession>
<sequence length="192" mass="21737">MLGKVDGGSTFTIVEYEILHRTFELSGLDVIVNGLVSLGFLVAKIIFRRRKVFRVKRRRSSALVECVIYRCRLKLEPRDGPSVALAWPTPIAKTSVHLVRLCVLLVSNHVCRYRCLYPVQLEYSALSYDIIVLVMGSVGVHTRCIDSDHAKYAQVPGSLCRARVVSSPLRPFQDNISDIFCQRYRTPRLGNL</sequence>
<evidence type="ECO:0000313" key="3">
    <source>
        <dbReference type="Proteomes" id="UP000709295"/>
    </source>
</evidence>
<feature type="transmembrane region" description="Helical" evidence="1">
    <location>
        <begin position="30"/>
        <end position="47"/>
    </location>
</feature>
<dbReference type="Proteomes" id="UP000709295">
    <property type="component" value="Unassembled WGS sequence"/>
</dbReference>
<keyword evidence="1" id="KW-0472">Membrane</keyword>
<keyword evidence="1" id="KW-1133">Transmembrane helix</keyword>
<keyword evidence="1" id="KW-0812">Transmembrane</keyword>
<organism evidence="2 3">
    <name type="scientific">Phytophthora aleatoria</name>
    <dbReference type="NCBI Taxonomy" id="2496075"/>
    <lineage>
        <taxon>Eukaryota</taxon>
        <taxon>Sar</taxon>
        <taxon>Stramenopiles</taxon>
        <taxon>Oomycota</taxon>
        <taxon>Peronosporomycetes</taxon>
        <taxon>Peronosporales</taxon>
        <taxon>Peronosporaceae</taxon>
        <taxon>Phytophthora</taxon>
    </lineage>
</organism>
<dbReference type="EMBL" id="JAENGY010000202">
    <property type="protein sequence ID" value="KAG6969707.1"/>
    <property type="molecule type" value="Genomic_DNA"/>
</dbReference>
<proteinExistence type="predicted"/>
<reference evidence="2" key="1">
    <citation type="submission" date="2021-01" db="EMBL/GenBank/DDBJ databases">
        <title>Phytophthora aleatoria, a newly-described species from Pinus radiata is distinct from Phytophthora cactorum isolates based on comparative genomics.</title>
        <authorList>
            <person name="Mcdougal R."/>
            <person name="Panda P."/>
            <person name="Williams N."/>
            <person name="Studholme D.J."/>
        </authorList>
    </citation>
    <scope>NUCLEOTIDE SEQUENCE</scope>
    <source>
        <strain evidence="2">NZFS 4037</strain>
    </source>
</reference>
<dbReference type="AlphaFoldDB" id="A0A8J5IQ16"/>
<gene>
    <name evidence="2" type="ORF">JG688_00005210</name>
</gene>
<comment type="caution">
    <text evidence="2">The sequence shown here is derived from an EMBL/GenBank/DDBJ whole genome shotgun (WGS) entry which is preliminary data.</text>
</comment>
<protein>
    <submittedName>
        <fullName evidence="2">Uncharacterized protein</fullName>
    </submittedName>
</protein>
<evidence type="ECO:0000313" key="2">
    <source>
        <dbReference type="EMBL" id="KAG6969707.1"/>
    </source>
</evidence>